<accession>A0A0S7XUR1</accession>
<evidence type="ECO:0000313" key="2">
    <source>
        <dbReference type="EMBL" id="KPJ66213.1"/>
    </source>
</evidence>
<proteinExistence type="predicted"/>
<feature type="chain" id="PRO_5006640254" evidence="1">
    <location>
        <begin position="21"/>
        <end position="144"/>
    </location>
</feature>
<reference evidence="2 3" key="1">
    <citation type="journal article" date="2015" name="Microbiome">
        <title>Genomic resolution of linkages in carbon, nitrogen, and sulfur cycling among widespread estuary sediment bacteria.</title>
        <authorList>
            <person name="Baker B.J."/>
            <person name="Lazar C.S."/>
            <person name="Teske A.P."/>
            <person name="Dick G.J."/>
        </authorList>
    </citation>
    <scope>NUCLEOTIDE SEQUENCE [LARGE SCALE GENOMIC DNA]</scope>
    <source>
        <strain evidence="2">DG_54_3</strain>
    </source>
</reference>
<evidence type="ECO:0000313" key="3">
    <source>
        <dbReference type="Proteomes" id="UP000051861"/>
    </source>
</evidence>
<evidence type="ECO:0000256" key="1">
    <source>
        <dbReference type="SAM" id="SignalP"/>
    </source>
</evidence>
<name>A0A0S7XUR1_UNCSA</name>
<dbReference type="AlphaFoldDB" id="A0A0S7XUR1"/>
<keyword evidence="1" id="KW-0732">Signal</keyword>
<protein>
    <submittedName>
        <fullName evidence="2">Uncharacterized protein</fullName>
    </submittedName>
</protein>
<comment type="caution">
    <text evidence="2">The sequence shown here is derived from an EMBL/GenBank/DDBJ whole genome shotgun (WGS) entry which is preliminary data.</text>
</comment>
<dbReference type="Proteomes" id="UP000051861">
    <property type="component" value="Unassembled WGS sequence"/>
</dbReference>
<gene>
    <name evidence="2" type="ORF">AMJ44_08730</name>
</gene>
<feature type="signal peptide" evidence="1">
    <location>
        <begin position="1"/>
        <end position="20"/>
    </location>
</feature>
<sequence>MKRHLILISLFSLFPILVYSQSSINAEDIVDKINNGVEVNYENITIIGKLFFTAIEDVMQDKDKPWSGLPRLYICHVRIPVKFYNCLFKDDVVGHIHKGREEMYKTVFYDEVVFDGCQLNGGFSFCHSDFRKRVPQPFSSFFRI</sequence>
<dbReference type="EMBL" id="LIZX01000087">
    <property type="protein sequence ID" value="KPJ66213.1"/>
    <property type="molecule type" value="Genomic_DNA"/>
</dbReference>
<organism evidence="2 3">
    <name type="scientific">candidate division WOR-1 bacterium DG_54_3</name>
    <dbReference type="NCBI Taxonomy" id="1703775"/>
    <lineage>
        <taxon>Bacteria</taxon>
        <taxon>Bacillati</taxon>
        <taxon>Saganbacteria</taxon>
    </lineage>
</organism>